<name>A0A229P5E3_9BACL</name>
<accession>A0A229P5E3</accession>
<evidence type="ECO:0000313" key="1">
    <source>
        <dbReference type="EMBL" id="OXM17310.1"/>
    </source>
</evidence>
<reference evidence="1 2" key="1">
    <citation type="submission" date="2017-07" db="EMBL/GenBank/DDBJ databases">
        <title>Paenibacillus herberti R33 genome sequencing and assembly.</title>
        <authorList>
            <person name="Su W."/>
        </authorList>
    </citation>
    <scope>NUCLEOTIDE SEQUENCE [LARGE SCALE GENOMIC DNA]</scope>
    <source>
        <strain evidence="1 2">R33</strain>
    </source>
</reference>
<evidence type="ECO:0000313" key="2">
    <source>
        <dbReference type="Proteomes" id="UP000215145"/>
    </source>
</evidence>
<proteinExistence type="predicted"/>
<sequence length="86" mass="10468">MERRLDDIERKVLRILVNQSKLSSQVLSIDKLCRYTGKREGRLQHILTVLEQEEFIQVTSWLPFRYRVLREWEAPRYGWEIIKGHN</sequence>
<keyword evidence="2" id="KW-1185">Reference proteome</keyword>
<dbReference type="AlphaFoldDB" id="A0A229P5E3"/>
<dbReference type="OrthoDB" id="2680308at2"/>
<dbReference type="Proteomes" id="UP000215145">
    <property type="component" value="Unassembled WGS sequence"/>
</dbReference>
<dbReference type="EMBL" id="NMUQ01000001">
    <property type="protein sequence ID" value="OXM17310.1"/>
    <property type="molecule type" value="Genomic_DNA"/>
</dbReference>
<gene>
    <name evidence="1" type="ORF">CGZ75_12105</name>
</gene>
<comment type="caution">
    <text evidence="1">The sequence shown here is derived from an EMBL/GenBank/DDBJ whole genome shotgun (WGS) entry which is preliminary data.</text>
</comment>
<organism evidence="1 2">
    <name type="scientific">Paenibacillus herberti</name>
    <dbReference type="NCBI Taxonomy" id="1619309"/>
    <lineage>
        <taxon>Bacteria</taxon>
        <taxon>Bacillati</taxon>
        <taxon>Bacillota</taxon>
        <taxon>Bacilli</taxon>
        <taxon>Bacillales</taxon>
        <taxon>Paenibacillaceae</taxon>
        <taxon>Paenibacillus</taxon>
    </lineage>
</organism>
<dbReference type="RefSeq" id="WP_089524385.1">
    <property type="nucleotide sequence ID" value="NZ_NMUQ01000001.1"/>
</dbReference>
<protein>
    <submittedName>
        <fullName evidence="1">Uncharacterized protein</fullName>
    </submittedName>
</protein>